<keyword evidence="8" id="KW-0808">Transferase</keyword>
<evidence type="ECO:0000256" key="5">
    <source>
        <dbReference type="SAM" id="MobiDB-lite"/>
    </source>
</evidence>
<keyword evidence="3" id="KW-1133">Transmembrane helix</keyword>
<evidence type="ECO:0000256" key="4">
    <source>
        <dbReference type="ARBA" id="ARBA00023136"/>
    </source>
</evidence>
<reference evidence="8 9" key="1">
    <citation type="submission" date="2016-10" db="EMBL/GenBank/DDBJ databases">
        <title>Proteomics and genomics reveal pathogen-plant mechanisms compatible with a hemibiotrophic lifestyle of Diplodia corticola.</title>
        <authorList>
            <person name="Fernandes I."/>
            <person name="De Jonge R."/>
            <person name="Van De Peer Y."/>
            <person name="Devreese B."/>
            <person name="Alves A."/>
            <person name="Esteves A.C."/>
        </authorList>
    </citation>
    <scope>NUCLEOTIDE SEQUENCE [LARGE SCALE GENOMIC DNA]</scope>
    <source>
        <strain evidence="8 9">CBS 112549</strain>
    </source>
</reference>
<keyword evidence="6" id="KW-0732">Signal</keyword>
<comment type="caution">
    <text evidence="8">The sequence shown here is derived from an EMBL/GenBank/DDBJ whole genome shotgun (WGS) entry which is preliminary data.</text>
</comment>
<dbReference type="EMBL" id="MNUE01000097">
    <property type="protein sequence ID" value="OJD29015.1"/>
    <property type="molecule type" value="Genomic_DNA"/>
</dbReference>
<dbReference type="InterPro" id="IPR007074">
    <property type="entry name" value="LicD/FKTN/FKRP_NTP_transf"/>
</dbReference>
<accession>A0A1J9RKG8</accession>
<evidence type="ECO:0000256" key="6">
    <source>
        <dbReference type="SAM" id="SignalP"/>
    </source>
</evidence>
<gene>
    <name evidence="8" type="ORF">BKCO1_9700014</name>
</gene>
<evidence type="ECO:0000256" key="1">
    <source>
        <dbReference type="ARBA" id="ARBA00004167"/>
    </source>
</evidence>
<dbReference type="RefSeq" id="XP_020125275.1">
    <property type="nucleotide sequence ID" value="XM_020280042.1"/>
</dbReference>
<dbReference type="STRING" id="236234.A0A1J9RKG8"/>
<comment type="subcellular location">
    <subcellularLocation>
        <location evidence="1">Membrane</location>
        <topology evidence="1">Single-pass membrane protein</topology>
    </subcellularLocation>
</comment>
<feature type="chain" id="PRO_5012543523" evidence="6">
    <location>
        <begin position="24"/>
        <end position="283"/>
    </location>
</feature>
<protein>
    <submittedName>
        <fullName evidence="8">Mannosylphosphate transferase</fullName>
    </submittedName>
</protein>
<evidence type="ECO:0000259" key="7">
    <source>
        <dbReference type="Pfam" id="PF04991"/>
    </source>
</evidence>
<organism evidence="8 9">
    <name type="scientific">Diplodia corticola</name>
    <dbReference type="NCBI Taxonomy" id="236234"/>
    <lineage>
        <taxon>Eukaryota</taxon>
        <taxon>Fungi</taxon>
        <taxon>Dikarya</taxon>
        <taxon>Ascomycota</taxon>
        <taxon>Pezizomycotina</taxon>
        <taxon>Dothideomycetes</taxon>
        <taxon>Dothideomycetes incertae sedis</taxon>
        <taxon>Botryosphaeriales</taxon>
        <taxon>Botryosphaeriaceae</taxon>
        <taxon>Diplodia</taxon>
    </lineage>
</organism>
<feature type="compositionally biased region" description="Basic and acidic residues" evidence="5">
    <location>
        <begin position="29"/>
        <end position="43"/>
    </location>
</feature>
<name>A0A1J9RKG8_9PEZI</name>
<dbReference type="GO" id="GO:0009100">
    <property type="term" value="P:glycoprotein metabolic process"/>
    <property type="evidence" value="ECO:0007669"/>
    <property type="project" value="UniProtKB-ARBA"/>
</dbReference>
<dbReference type="GO" id="GO:0016740">
    <property type="term" value="F:transferase activity"/>
    <property type="evidence" value="ECO:0007669"/>
    <property type="project" value="UniProtKB-KW"/>
</dbReference>
<proteinExistence type="predicted"/>
<dbReference type="Pfam" id="PF04991">
    <property type="entry name" value="LicD"/>
    <property type="match status" value="1"/>
</dbReference>
<feature type="domain" description="LicD/FKTN/FKRP nucleotidyltransferase" evidence="7">
    <location>
        <begin position="95"/>
        <end position="201"/>
    </location>
</feature>
<feature type="signal peptide" evidence="6">
    <location>
        <begin position="1"/>
        <end position="23"/>
    </location>
</feature>
<dbReference type="Proteomes" id="UP000183809">
    <property type="component" value="Unassembled WGS sequence"/>
</dbReference>
<keyword evidence="9" id="KW-1185">Reference proteome</keyword>
<keyword evidence="4" id="KW-0472">Membrane</keyword>
<dbReference type="AlphaFoldDB" id="A0A1J9RKG8"/>
<keyword evidence="2" id="KW-0812">Transmembrane</keyword>
<feature type="region of interest" description="Disordered" evidence="5">
    <location>
        <begin position="24"/>
        <end position="47"/>
    </location>
</feature>
<evidence type="ECO:0000256" key="2">
    <source>
        <dbReference type="ARBA" id="ARBA00022692"/>
    </source>
</evidence>
<evidence type="ECO:0000256" key="3">
    <source>
        <dbReference type="ARBA" id="ARBA00022989"/>
    </source>
</evidence>
<dbReference type="PANTHER" id="PTHR15407">
    <property type="entry name" value="FUKUTIN-RELATED"/>
    <property type="match status" value="1"/>
</dbReference>
<dbReference type="PANTHER" id="PTHR15407:SF28">
    <property type="entry name" value="RIBITOL-5-PHOSPHATE TRANSFERASE FKTN"/>
    <property type="match status" value="1"/>
</dbReference>
<evidence type="ECO:0000313" key="9">
    <source>
        <dbReference type="Proteomes" id="UP000183809"/>
    </source>
</evidence>
<dbReference type="InterPro" id="IPR009644">
    <property type="entry name" value="FKTN/MNN4/W02B3.4-1"/>
</dbReference>
<evidence type="ECO:0000313" key="8">
    <source>
        <dbReference type="EMBL" id="OJD29015.1"/>
    </source>
</evidence>
<dbReference type="GeneID" id="31020306"/>
<dbReference type="OrthoDB" id="444255at2759"/>
<dbReference type="GO" id="GO:0016020">
    <property type="term" value="C:membrane"/>
    <property type="evidence" value="ECO:0007669"/>
    <property type="project" value="UniProtKB-SubCell"/>
</dbReference>
<sequence>MRVFRYAAAACLLFAQHASPVAAVPTAQEHNEDPGKLDDDRPKGPAVDPAKYFHEPGGDDVLGHYDVRYFDGVVSDEERKTTIRHMTRAYLTWFRKQGLETWIAHGTLLGWWWSGRMLPWDWDVDTQVADRTLAYLRLNHNRTRVHYKAADGSDVERTYLLDVNPYSEERVRGNGMNIIDARWIDTSNGLYIDITGLSETEPDENPGVWACKNNHRYYTGDLYPMRESTYEGVPALIPYAYDKILIQEYQEKALTATEYEGHHFSSEQRLWLKEPEDPEKPTS</sequence>